<keyword evidence="6 10" id="KW-0786">Thiamine pyrophosphate</keyword>
<dbReference type="RefSeq" id="WP_011256165.1">
    <property type="nucleotide sequence ID" value="NC_006832.1"/>
</dbReference>
<dbReference type="InterPro" id="IPR029061">
    <property type="entry name" value="THDP-binding"/>
</dbReference>
<evidence type="ECO:0000256" key="10">
    <source>
        <dbReference type="RuleBase" id="RU361139"/>
    </source>
</evidence>
<dbReference type="InterPro" id="IPR050642">
    <property type="entry name" value="PDH_E1_Alpha_Subunit"/>
</dbReference>
<dbReference type="InterPro" id="IPR017597">
    <property type="entry name" value="Pyrv_DH_E1_asu_subgrp-y"/>
</dbReference>
<dbReference type="HOGENOM" id="CLU_029393_5_2_5"/>
<proteinExistence type="predicted"/>
<evidence type="ECO:0000256" key="4">
    <source>
        <dbReference type="ARBA" id="ARBA00014159"/>
    </source>
</evidence>
<dbReference type="Gene3D" id="3.40.50.970">
    <property type="match status" value="1"/>
</dbReference>
<keyword evidence="13" id="KW-1185">Reference proteome</keyword>
<dbReference type="Proteomes" id="UP000001021">
    <property type="component" value="Chromosome"/>
</dbReference>
<dbReference type="NCBIfam" id="TIGR03182">
    <property type="entry name" value="PDH_E1_alph_y"/>
    <property type="match status" value="1"/>
</dbReference>
<keyword evidence="5 10" id="KW-0560">Oxidoreductase</keyword>
<evidence type="ECO:0000313" key="13">
    <source>
        <dbReference type="Proteomes" id="UP000001021"/>
    </source>
</evidence>
<evidence type="ECO:0000256" key="9">
    <source>
        <dbReference type="ARBA" id="ARBA00051231"/>
    </source>
</evidence>
<dbReference type="eggNOG" id="COG1071">
    <property type="taxonomic scope" value="Bacteria"/>
</dbReference>
<dbReference type="KEGG" id="erw:ERWE_CDS_07920"/>
<dbReference type="AlphaFoldDB" id="A0A0H3M953"/>
<protein>
    <recommendedName>
        <fullName evidence="4 10">Pyruvate dehydrogenase E1 component subunit alpha</fullName>
        <ecNumber evidence="3 10">1.2.4.1</ecNumber>
    </recommendedName>
</protein>
<feature type="domain" description="Dehydrogenase E1 component" evidence="11">
    <location>
        <begin position="20"/>
        <end position="315"/>
    </location>
</feature>
<keyword evidence="7 10" id="KW-0670">Pyruvate</keyword>
<sequence length="328" mass="36895">MTTDHIHNLTKQQLINCYHDMLLIRRFEEKSGQLYGMGLIGGFCHLYIGQEAIAVGIQHSIIEGDSIITSYRDHGLCFFWYRSKYVMAELMGKSTGCSGGKGGSMHMFNIEKQFFGGHGIVGAQVPIGTGIALANKYKKNNNVVFTCFGDGATNQGQVYEAFNMAALWKLPVVYVIENNEYAMGTSVSRSSYITDLYKKGESFGIPGYQIDGMDLFAVIKAATDAAAYCREQNGPILLEMKTYRYRGHSMSDPAKYRSKEEVEKVKEEKDPLINLKNYMISNKIISEEDCNKYDKEIRNIVKESVEFSQNSSEPAVNTLYTDVYKNTD</sequence>
<organism evidence="12 13">
    <name type="scientific">Ehrlichia ruminantium (strain Welgevonden)</name>
    <dbReference type="NCBI Taxonomy" id="254945"/>
    <lineage>
        <taxon>Bacteria</taxon>
        <taxon>Pseudomonadati</taxon>
        <taxon>Pseudomonadota</taxon>
        <taxon>Alphaproteobacteria</taxon>
        <taxon>Rickettsiales</taxon>
        <taxon>Anaplasmataceae</taxon>
        <taxon>Ehrlichia</taxon>
    </lineage>
</organism>
<comment type="subunit">
    <text evidence="2 10">Heterodimer of an alpha and a beta chain.</text>
</comment>
<comment type="function">
    <text evidence="8">The pyruvate dehydrogenase complex catalyzes the overall conversion of pyruvate to acetyl-CoA and CO(2). It contains multiple copies of three enzymatic components: pyruvate dehydrogenase (E1), dihydrolipoamide acetyltransferase (E2) and lipoamide dehydrogenase (E3).</text>
</comment>
<dbReference type="PANTHER" id="PTHR11516:SF60">
    <property type="entry name" value="PYRUVATE DEHYDROGENASE E1 COMPONENT SUBUNIT ALPHA"/>
    <property type="match status" value="1"/>
</dbReference>
<evidence type="ECO:0000256" key="1">
    <source>
        <dbReference type="ARBA" id="ARBA00001964"/>
    </source>
</evidence>
<name>A0A0H3M953_EHRRW</name>
<comment type="cofactor">
    <cofactor evidence="1 10">
        <name>thiamine diphosphate</name>
        <dbReference type="ChEBI" id="CHEBI:58937"/>
    </cofactor>
</comment>
<dbReference type="EC" id="1.2.4.1" evidence="3 10"/>
<evidence type="ECO:0000256" key="6">
    <source>
        <dbReference type="ARBA" id="ARBA00023052"/>
    </source>
</evidence>
<dbReference type="InterPro" id="IPR001017">
    <property type="entry name" value="DH_E1"/>
</dbReference>
<evidence type="ECO:0000256" key="7">
    <source>
        <dbReference type="ARBA" id="ARBA00023317"/>
    </source>
</evidence>
<accession>A0A0H3M953</accession>
<evidence type="ECO:0000256" key="5">
    <source>
        <dbReference type="ARBA" id="ARBA00023002"/>
    </source>
</evidence>
<dbReference type="GO" id="GO:0006086">
    <property type="term" value="P:pyruvate decarboxylation to acetyl-CoA"/>
    <property type="evidence" value="ECO:0007669"/>
    <property type="project" value="InterPro"/>
</dbReference>
<evidence type="ECO:0000259" key="11">
    <source>
        <dbReference type="Pfam" id="PF00676"/>
    </source>
</evidence>
<dbReference type="Pfam" id="PF00676">
    <property type="entry name" value="E1_dh"/>
    <property type="match status" value="1"/>
</dbReference>
<dbReference type="CDD" id="cd02000">
    <property type="entry name" value="TPP_E1_PDC_ADC_BCADC"/>
    <property type="match status" value="1"/>
</dbReference>
<dbReference type="EMBL" id="CR925678">
    <property type="protein sequence ID" value="CAI27286.1"/>
    <property type="molecule type" value="Genomic_DNA"/>
</dbReference>
<gene>
    <name evidence="10 12" type="primary">pdhA</name>
    <name evidence="12" type="ordered locus">ERWE_CDS_07920</name>
</gene>
<dbReference type="FunFam" id="3.40.50.970:FF:000013">
    <property type="entry name" value="Pyruvate dehydrogenase E1 component subunit alpha"/>
    <property type="match status" value="1"/>
</dbReference>
<reference evidence="12 13" key="1">
    <citation type="journal article" date="2006" name="J. Bacteriol.">
        <title>Comparative genomic analysis of three strains of Ehrlichia ruminantium reveals an active process of genome size plasticity.</title>
        <authorList>
            <person name="Frutos R."/>
            <person name="Viari A."/>
            <person name="Ferraz C."/>
            <person name="Morgat A."/>
            <person name="Eychenie S."/>
            <person name="Kandassami Y."/>
            <person name="Chantal I."/>
            <person name="Bensaid A."/>
            <person name="Coissac E."/>
            <person name="Vachiery N."/>
            <person name="Demaille J."/>
            <person name="Martinez D."/>
        </authorList>
    </citation>
    <scope>NUCLEOTIDE SEQUENCE [LARGE SCALE GENOMIC DNA]</scope>
    <source>
        <strain evidence="12 13">Welgevonden</strain>
    </source>
</reference>
<dbReference type="SUPFAM" id="SSF52518">
    <property type="entry name" value="Thiamin diphosphate-binding fold (THDP-binding)"/>
    <property type="match status" value="1"/>
</dbReference>
<evidence type="ECO:0000256" key="2">
    <source>
        <dbReference type="ARBA" id="ARBA00011870"/>
    </source>
</evidence>
<dbReference type="GO" id="GO:0004739">
    <property type="term" value="F:pyruvate dehydrogenase (acetyl-transferring) activity"/>
    <property type="evidence" value="ECO:0007669"/>
    <property type="project" value="UniProtKB-UniRule"/>
</dbReference>
<dbReference type="PANTHER" id="PTHR11516">
    <property type="entry name" value="PYRUVATE DEHYDROGENASE E1 COMPONENT, ALPHA SUBUNIT BACTERIAL AND ORGANELLAR"/>
    <property type="match status" value="1"/>
</dbReference>
<evidence type="ECO:0000256" key="3">
    <source>
        <dbReference type="ARBA" id="ARBA00012281"/>
    </source>
</evidence>
<comment type="catalytic activity">
    <reaction evidence="9 10">
        <text>N(6)-[(R)-lipoyl]-L-lysyl-[protein] + pyruvate + H(+) = N(6)-[(R)-S(8)-acetyldihydrolipoyl]-L-lysyl-[protein] + CO2</text>
        <dbReference type="Rhea" id="RHEA:19189"/>
        <dbReference type="Rhea" id="RHEA-COMP:10474"/>
        <dbReference type="Rhea" id="RHEA-COMP:10478"/>
        <dbReference type="ChEBI" id="CHEBI:15361"/>
        <dbReference type="ChEBI" id="CHEBI:15378"/>
        <dbReference type="ChEBI" id="CHEBI:16526"/>
        <dbReference type="ChEBI" id="CHEBI:83099"/>
        <dbReference type="ChEBI" id="CHEBI:83111"/>
        <dbReference type="EC" id="1.2.4.1"/>
    </reaction>
</comment>
<evidence type="ECO:0000256" key="8">
    <source>
        <dbReference type="ARBA" id="ARBA00025211"/>
    </source>
</evidence>
<evidence type="ECO:0000313" key="12">
    <source>
        <dbReference type="EMBL" id="CAI27286.1"/>
    </source>
</evidence>